<dbReference type="PROSITE" id="PS51257">
    <property type="entry name" value="PROKAR_LIPOPROTEIN"/>
    <property type="match status" value="1"/>
</dbReference>
<keyword evidence="3" id="KW-0732">Signal</keyword>
<dbReference type="RefSeq" id="WP_132224124.1">
    <property type="nucleotide sequence ID" value="NZ_SMGO01000002.1"/>
</dbReference>
<accession>A0A4R1LWU6</accession>
<evidence type="ECO:0000256" key="3">
    <source>
        <dbReference type="ARBA" id="ARBA00022729"/>
    </source>
</evidence>
<keyword evidence="4" id="KW-0472">Membrane</keyword>
<dbReference type="Proteomes" id="UP000294616">
    <property type="component" value="Unassembled WGS sequence"/>
</dbReference>
<feature type="domain" description="SusD-like N-terminal" evidence="7">
    <location>
        <begin position="60"/>
        <end position="217"/>
    </location>
</feature>
<keyword evidence="9" id="KW-1185">Reference proteome</keyword>
<comment type="caution">
    <text evidence="8">The sequence shown here is derived from an EMBL/GenBank/DDBJ whole genome shotgun (WGS) entry which is preliminary data.</text>
</comment>
<dbReference type="EMBL" id="SMGO01000002">
    <property type="protein sequence ID" value="TCK83277.1"/>
    <property type="molecule type" value="Genomic_DNA"/>
</dbReference>
<sequence length="530" mass="59656">MKARAFFIITTLSLTIASVVTSCKKDFLNTVPNDRLSGEFFWKTEEDAELAVNAIYPNLDAQSQLFLLDGLTDIAHVNQFFAVSSQVEQNVYDASSSVIASQWSAAYKGIAAANFVLDNINRVPETETNKVALNQYRGEAKALRAYQYIKLAASFGDVPLVTKTISIQEGKQLVNAPINEIWDFIDKELKEAVELLPSTIEKGRISKGAAWALNARANLYAGRYQNAIDAAQKVFDLNLYHLYPRYEKLFSYAAEGNEEIILDRQYLKDVLSNNVFSTMAPYSQATSTNTYVPTKSIADLYPMANGLPITDINSGFDKFNPYIDRDPRMRYSMFVPGDVLPDGKIFNPLPKSGTPDAIGSTFNATSTGYTIKKYINNEDLANPANNGINSILIRYAEVLLTFAEAKIELNQINDQTALNAINQVRQRGDVNLPPLSNTLNREQLREAVRKERTIELAFEGFRMFDIRRWKTAETAIPGSVYGITYLDNGQLKTIEVPSYIKKFDKNRDYLWPIPRNEKILNTNLVQNPNW</sequence>
<dbReference type="InterPro" id="IPR033985">
    <property type="entry name" value="SusD-like_N"/>
</dbReference>
<proteinExistence type="inferred from homology"/>
<evidence type="ECO:0000256" key="2">
    <source>
        <dbReference type="ARBA" id="ARBA00006275"/>
    </source>
</evidence>
<dbReference type="SUPFAM" id="SSF48452">
    <property type="entry name" value="TPR-like"/>
    <property type="match status" value="1"/>
</dbReference>
<protein>
    <submittedName>
        <fullName evidence="8">Putative outer membrane starch-binding protein</fullName>
    </submittedName>
</protein>
<organism evidence="8 9">
    <name type="scientific">Albibacterium bauzanense</name>
    <dbReference type="NCBI Taxonomy" id="653929"/>
    <lineage>
        <taxon>Bacteria</taxon>
        <taxon>Pseudomonadati</taxon>
        <taxon>Bacteroidota</taxon>
        <taxon>Sphingobacteriia</taxon>
        <taxon>Sphingobacteriales</taxon>
        <taxon>Sphingobacteriaceae</taxon>
        <taxon>Albibacterium</taxon>
    </lineage>
</organism>
<dbReference type="Pfam" id="PF07980">
    <property type="entry name" value="SusD_RagB"/>
    <property type="match status" value="1"/>
</dbReference>
<dbReference type="CDD" id="cd08977">
    <property type="entry name" value="SusD"/>
    <property type="match status" value="1"/>
</dbReference>
<comment type="similarity">
    <text evidence="2">Belongs to the SusD family.</text>
</comment>
<dbReference type="Gene3D" id="1.25.40.390">
    <property type="match status" value="1"/>
</dbReference>
<gene>
    <name evidence="8" type="ORF">C8N28_1868</name>
</gene>
<keyword evidence="5" id="KW-0998">Cell outer membrane</keyword>
<dbReference type="Pfam" id="PF14322">
    <property type="entry name" value="SusD-like_3"/>
    <property type="match status" value="1"/>
</dbReference>
<dbReference type="GO" id="GO:0009279">
    <property type="term" value="C:cell outer membrane"/>
    <property type="evidence" value="ECO:0007669"/>
    <property type="project" value="UniProtKB-SubCell"/>
</dbReference>
<evidence type="ECO:0000256" key="5">
    <source>
        <dbReference type="ARBA" id="ARBA00023237"/>
    </source>
</evidence>
<evidence type="ECO:0000313" key="9">
    <source>
        <dbReference type="Proteomes" id="UP000294616"/>
    </source>
</evidence>
<evidence type="ECO:0000256" key="1">
    <source>
        <dbReference type="ARBA" id="ARBA00004442"/>
    </source>
</evidence>
<name>A0A4R1LWU6_9SPHI</name>
<dbReference type="AlphaFoldDB" id="A0A4R1LWU6"/>
<evidence type="ECO:0000259" key="7">
    <source>
        <dbReference type="Pfam" id="PF14322"/>
    </source>
</evidence>
<evidence type="ECO:0000313" key="8">
    <source>
        <dbReference type="EMBL" id="TCK83277.1"/>
    </source>
</evidence>
<evidence type="ECO:0000256" key="4">
    <source>
        <dbReference type="ARBA" id="ARBA00023136"/>
    </source>
</evidence>
<feature type="domain" description="RagB/SusD" evidence="6">
    <location>
        <begin position="259"/>
        <end position="530"/>
    </location>
</feature>
<dbReference type="OrthoDB" id="5694214at2"/>
<evidence type="ECO:0000259" key="6">
    <source>
        <dbReference type="Pfam" id="PF07980"/>
    </source>
</evidence>
<dbReference type="InterPro" id="IPR011990">
    <property type="entry name" value="TPR-like_helical_dom_sf"/>
</dbReference>
<reference evidence="8 9" key="1">
    <citation type="submission" date="2019-03" db="EMBL/GenBank/DDBJ databases">
        <title>Genomic Encyclopedia of Archaeal and Bacterial Type Strains, Phase II (KMG-II): from individual species to whole genera.</title>
        <authorList>
            <person name="Goeker M."/>
        </authorList>
    </citation>
    <scope>NUCLEOTIDE SEQUENCE [LARGE SCALE GENOMIC DNA]</scope>
    <source>
        <strain evidence="8 9">DSM 22554</strain>
    </source>
</reference>
<dbReference type="InterPro" id="IPR012944">
    <property type="entry name" value="SusD_RagB_dom"/>
</dbReference>
<comment type="subcellular location">
    <subcellularLocation>
        <location evidence="1">Cell outer membrane</location>
    </subcellularLocation>
</comment>